<evidence type="ECO:0000313" key="4">
    <source>
        <dbReference type="EMBL" id="VDD84878.1"/>
    </source>
</evidence>
<dbReference type="WBParaSite" id="EVEC_0000002001-mRNA-1">
    <property type="protein sequence ID" value="EVEC_0000002001-mRNA-1"/>
    <property type="gene ID" value="EVEC_0000002001"/>
</dbReference>
<feature type="region of interest" description="Disordered" evidence="2">
    <location>
        <begin position="808"/>
        <end position="843"/>
    </location>
</feature>
<feature type="compositionally biased region" description="Polar residues" evidence="2">
    <location>
        <begin position="532"/>
        <end position="541"/>
    </location>
</feature>
<dbReference type="InterPro" id="IPR008974">
    <property type="entry name" value="TRAF-like"/>
</dbReference>
<feature type="coiled-coil region" evidence="1">
    <location>
        <begin position="1324"/>
        <end position="1452"/>
    </location>
</feature>
<evidence type="ECO:0000313" key="5">
    <source>
        <dbReference type="Proteomes" id="UP000274131"/>
    </source>
</evidence>
<feature type="region of interest" description="Disordered" evidence="2">
    <location>
        <begin position="52"/>
        <end position="73"/>
    </location>
</feature>
<evidence type="ECO:0000256" key="2">
    <source>
        <dbReference type="SAM" id="MobiDB-lite"/>
    </source>
</evidence>
<feature type="region of interest" description="Disordered" evidence="2">
    <location>
        <begin position="95"/>
        <end position="159"/>
    </location>
</feature>
<dbReference type="Pfam" id="PF22486">
    <property type="entry name" value="MATH_2"/>
    <property type="match status" value="1"/>
</dbReference>
<feature type="compositionally biased region" description="Polar residues" evidence="2">
    <location>
        <begin position="829"/>
        <end position="838"/>
    </location>
</feature>
<feature type="compositionally biased region" description="Polar residues" evidence="2">
    <location>
        <begin position="1731"/>
        <end position="1754"/>
    </location>
</feature>
<feature type="region of interest" description="Disordered" evidence="2">
    <location>
        <begin position="1533"/>
        <end position="1647"/>
    </location>
</feature>
<dbReference type="Pfam" id="PF24525">
    <property type="entry name" value="TTC3"/>
    <property type="match status" value="1"/>
</dbReference>
<name>A0A0N4USF6_ENTVE</name>
<feature type="compositionally biased region" description="Low complexity" evidence="2">
    <location>
        <begin position="120"/>
        <end position="135"/>
    </location>
</feature>
<feature type="compositionally biased region" description="Low complexity" evidence="2">
    <location>
        <begin position="1616"/>
        <end position="1647"/>
    </location>
</feature>
<feature type="compositionally biased region" description="Low complexity" evidence="2">
    <location>
        <begin position="1567"/>
        <end position="1581"/>
    </location>
</feature>
<gene>
    <name evidence="4" type="ORF">EVEC_LOCUS21</name>
</gene>
<reference evidence="4 5" key="2">
    <citation type="submission" date="2018-10" db="EMBL/GenBank/DDBJ databases">
        <authorList>
            <consortium name="Pathogen Informatics"/>
        </authorList>
    </citation>
    <scope>NUCLEOTIDE SEQUENCE [LARGE SCALE GENOMIC DNA]</scope>
</reference>
<dbReference type="STRING" id="51028.A0A0N4USF6"/>
<feature type="compositionally biased region" description="Polar residues" evidence="2">
    <location>
        <begin position="1682"/>
        <end position="1705"/>
    </location>
</feature>
<evidence type="ECO:0000259" key="3">
    <source>
        <dbReference type="PROSITE" id="PS50144"/>
    </source>
</evidence>
<dbReference type="PANTHER" id="PTHR47022:SF1">
    <property type="entry name" value="BTB AND MATH DOMAIN-CONTAINING PROTEIN 36-RELATED"/>
    <property type="match status" value="1"/>
</dbReference>
<feature type="compositionally biased region" description="Basic and acidic residues" evidence="2">
    <location>
        <begin position="921"/>
        <end position="978"/>
    </location>
</feature>
<organism evidence="6">
    <name type="scientific">Enterobius vermicularis</name>
    <name type="common">Human pinworm</name>
    <dbReference type="NCBI Taxonomy" id="51028"/>
    <lineage>
        <taxon>Eukaryota</taxon>
        <taxon>Metazoa</taxon>
        <taxon>Ecdysozoa</taxon>
        <taxon>Nematoda</taxon>
        <taxon>Chromadorea</taxon>
        <taxon>Rhabditida</taxon>
        <taxon>Spirurina</taxon>
        <taxon>Oxyuridomorpha</taxon>
        <taxon>Oxyuroidea</taxon>
        <taxon>Oxyuridae</taxon>
        <taxon>Enterobius</taxon>
    </lineage>
</organism>
<feature type="compositionally biased region" description="Polar residues" evidence="2">
    <location>
        <begin position="488"/>
        <end position="498"/>
    </location>
</feature>
<evidence type="ECO:0000313" key="6">
    <source>
        <dbReference type="WBParaSite" id="EVEC_0000002001-mRNA-1"/>
    </source>
</evidence>
<feature type="compositionally biased region" description="Polar residues" evidence="2">
    <location>
        <begin position="52"/>
        <end position="62"/>
    </location>
</feature>
<dbReference type="InterPro" id="IPR002083">
    <property type="entry name" value="MATH/TRAF_dom"/>
</dbReference>
<feature type="region of interest" description="Disordered" evidence="2">
    <location>
        <begin position="900"/>
        <end position="978"/>
    </location>
</feature>
<sequence length="1905" mass="210190">MANQANYEVAGGSSPVIAEENVENLESSCASSTCGDTTSSNSSECAGGRVSINEQSLNNNDSAGGADRVITGGSNHSVEQAESCSALVLHPNAANGNSAGDVGGPTTRENSLRDNPSNMPASAASSPSELVAPEPISRAVPANGGGTTGGTPTKGRREYVRKPLKDSHGYLKASLSEQRQSNVMRSVIRKIKVSVACQTDPDEVHFPKLASQCSRATAAAQAVVQSKALNFCLGATSASVATAETSCASSSTSDGTLRLMIQNFKNMSDTVRGPVKPIQNVPWRIMVMPRQHVVQKKGTQKCLGFFLQCCPDAYSDSWSCQAAAELKLISQKQGVPNFSRKTNHTYTAKENDWGYSCFMTWADILDESQGYIKDDKVILEVVVKAEPPKNVLTHDQFEKKIQDYMRLAEMQSSRGLIDKAIEVNLSALKFCKDRDQECKAELEAQKAKLIEMKVKQSIERIEKGPATGKGDEENSLNQSTLKMAISGTPANLKQASLNKSKSSSTTRTRDASNHEKNGNVQTRPHTPPVLNKPTSENQHQPENIKETRVGAQIEKTLTASQGFTTVDRVVGSEHEVLSQSPYRAQWIEEAPGNASNQNQRLFGEVLEESVPLEEDRLTYIHDYSNSGENRIVTDKHIFLSAKQNDLVRSSAILQNVPTAKIREDKSKMNDMSKIAENAYEEELRRQSIKRIAKESIRAAQAQQKKEGLVNTSDMDRDIQSLGKLTEDPEVVQSEQFQLGVLDSRSRKIMQKQRQLENDNKFSSLSDGNLVGPVWKSKSYKSLMTGHLEPWNSLNDENLTADTRQNFDFSTEEEEDVSSPAISSDEETENNGSRTTITGPLSKKMKRIDEQDSSLGIHGQECDNCFEATQEFTHETSEAYCQTDYTMLNEGNKLLKIDSNRVNGPSTNPPRQFAQAKKTGRRAGETEKVTNEETEWKNKPIGESKDKDATLQRRKDEVSAVHAERGQNENGKRVEPPAELSRESIARFTSQFANTDPKVLEEGQPNVWSRQYIEEWLKFNIKYCWKYIKSGDENTQPGSGSEDLGIDLSGGNIPHFSDSQVQQVMAALSVIGVNCVNAKRVVDKAAEFISTLESRSKNPFLLECMSKLALLAGERETEEPSKDSLKNESPLAASRDMCDGQQLLSADEQQRHAASLSEDSDDLNTVLSSMDCPDDQHDYMLNREVARIGMFADQAVSKNPLMEFCQAERLADYAEKIANKMATLEFEKENLVKQLNVERERVKKLEQKHANYQKQMQAQLQSEKEKHDKTVQQLNQKKGEFKRMEKTLKQHEEEKAVEDVGNDVEVWGAIRERSVRSFRKDLERGRELQEKVDSHNREMQELRQKHSEEVRKLQRELQSNQDTRRNLAEEIKNRESDVQELRAQLNERIQALKRSENALSTERKSFQNNLAAANERAKKAEITLLEHRLEGGITILERAHKDAGARMKELEDQKKIRGAHSDEIKALLSEWKQKREEIVNLINTSKADFLAQIEQIKNGKTLAQLPKLAVAKPPPPPKPPTKVGHHYTGQTAPLTNLEKTSSSPTPSIGVIGQNTRNTTPSAGIIGNPLPSGSAAPGSPVLPISKAPAPPPALAPLKTTVTSTPAPIGSRPTSHANGTSDFSNTSSSSGVSSSQSISQPTTSTGTSTTGIALPAAWENPWDPPLMNDLLNRSFGPISGEYGLGSSNNSTNQLSQPPPGLSNSSNHFGLSQSNGWGSSSSSNWLGSVSGGMNNGSLSTNHHSQYGHNTQHQSQGGYQWNGGWSGYHSSQPGASADINVLLDNNRSSSPRRDVLFEALRANFPQIPLETLKDYVNEYLVRNNVANTKNSSVQDILQFVAQMVAPKQIWNKTNIPPMIRQPPPNVMVQSPIGLPGLEQYQASPSRMHNQQASVHSHVLMPQQMRDGLEN</sequence>
<feature type="compositionally biased region" description="Basic and acidic residues" evidence="2">
    <location>
        <begin position="507"/>
        <end position="517"/>
    </location>
</feature>
<feature type="coiled-coil region" evidence="1">
    <location>
        <begin position="1213"/>
        <end position="1293"/>
    </location>
</feature>
<dbReference type="Gene3D" id="2.60.210.10">
    <property type="entry name" value="Apoptosis, Tumor Necrosis Factor Receptor Associated Protein 2, Chain A"/>
    <property type="match status" value="1"/>
</dbReference>
<feature type="domain" description="MATH" evidence="3">
    <location>
        <begin position="254"/>
        <end position="383"/>
    </location>
</feature>
<dbReference type="SUPFAM" id="SSF49599">
    <property type="entry name" value="TRAF domain-like"/>
    <property type="match status" value="1"/>
</dbReference>
<feature type="compositionally biased region" description="Polar residues" evidence="2">
    <location>
        <begin position="107"/>
        <end position="119"/>
    </location>
</feature>
<reference evidence="6" key="1">
    <citation type="submission" date="2017-02" db="UniProtKB">
        <authorList>
            <consortium name="WormBaseParasite"/>
        </authorList>
    </citation>
    <scope>IDENTIFICATION</scope>
</reference>
<keyword evidence="5" id="KW-1185">Reference proteome</keyword>
<feature type="compositionally biased region" description="Polar residues" evidence="2">
    <location>
        <begin position="900"/>
        <end position="909"/>
    </location>
</feature>
<dbReference type="SMART" id="SM00061">
    <property type="entry name" value="MATH"/>
    <property type="match status" value="1"/>
</dbReference>
<proteinExistence type="predicted"/>
<dbReference type="Proteomes" id="UP000274131">
    <property type="component" value="Unassembled WGS sequence"/>
</dbReference>
<feature type="region of interest" description="Disordered" evidence="2">
    <location>
        <begin position="1679"/>
        <end position="1711"/>
    </location>
</feature>
<feature type="compositionally biased region" description="Polar residues" evidence="2">
    <location>
        <begin position="1533"/>
        <end position="1560"/>
    </location>
</feature>
<protein>
    <submittedName>
        <fullName evidence="6">MATH domain-containing protein</fullName>
    </submittedName>
</protein>
<evidence type="ECO:0000256" key="1">
    <source>
        <dbReference type="SAM" id="Coils"/>
    </source>
</evidence>
<feature type="region of interest" description="Disordered" evidence="2">
    <location>
        <begin position="487"/>
        <end position="545"/>
    </location>
</feature>
<dbReference type="PANTHER" id="PTHR47022">
    <property type="entry name" value="BTB AND MATH DOMAIN-CONTAINING PROTEIN 36-RELATED"/>
    <property type="match status" value="1"/>
</dbReference>
<accession>A0A0N4USF6</accession>
<dbReference type="OrthoDB" id="289038at2759"/>
<keyword evidence="1" id="KW-0175">Coiled coil</keyword>
<feature type="region of interest" description="Disordered" evidence="2">
    <location>
        <begin position="1730"/>
        <end position="1760"/>
    </location>
</feature>
<dbReference type="PROSITE" id="PS50144">
    <property type="entry name" value="MATH"/>
    <property type="match status" value="1"/>
</dbReference>
<feature type="compositionally biased region" description="Polar residues" evidence="2">
    <location>
        <begin position="1597"/>
        <end position="1615"/>
    </location>
</feature>
<dbReference type="EMBL" id="UXUI01000009">
    <property type="protein sequence ID" value="VDD84878.1"/>
    <property type="molecule type" value="Genomic_DNA"/>
</dbReference>
<dbReference type="InterPro" id="IPR056872">
    <property type="entry name" value="TTC3/DZIP3-like_helical"/>
</dbReference>